<dbReference type="InterPro" id="IPR050085">
    <property type="entry name" value="AGPR"/>
</dbReference>
<dbReference type="InterPro" id="IPR000706">
    <property type="entry name" value="AGPR_type-1"/>
</dbReference>
<evidence type="ECO:0000259" key="8">
    <source>
        <dbReference type="SMART" id="SM00859"/>
    </source>
</evidence>
<dbReference type="Gene3D" id="3.30.360.10">
    <property type="entry name" value="Dihydrodipicolinate Reductase, domain 2"/>
    <property type="match status" value="1"/>
</dbReference>
<dbReference type="InterPro" id="IPR023013">
    <property type="entry name" value="AGPR_AS"/>
</dbReference>
<dbReference type="RefSeq" id="WP_109764205.1">
    <property type="nucleotide sequence ID" value="NZ_QGGU01000009.1"/>
</dbReference>
<feature type="region of interest" description="Disordered" evidence="7">
    <location>
        <begin position="384"/>
        <end position="412"/>
    </location>
</feature>
<keyword evidence="5" id="KW-0963">Cytoplasm</keyword>
<evidence type="ECO:0000256" key="2">
    <source>
        <dbReference type="ARBA" id="ARBA00022605"/>
    </source>
</evidence>
<keyword evidence="4 5" id="KW-0560">Oxidoreductase</keyword>
<evidence type="ECO:0000313" key="9">
    <source>
        <dbReference type="EMBL" id="PWK48533.1"/>
    </source>
</evidence>
<gene>
    <name evidence="5" type="primary">argC</name>
    <name evidence="9" type="ORF">C8D97_10984</name>
</gene>
<dbReference type="Proteomes" id="UP000245790">
    <property type="component" value="Unassembled WGS sequence"/>
</dbReference>
<keyword evidence="10" id="KW-1185">Reference proteome</keyword>
<reference evidence="9 10" key="1">
    <citation type="submission" date="2018-05" db="EMBL/GenBank/DDBJ databases">
        <title>Genomic Encyclopedia of Type Strains, Phase IV (KMG-IV): sequencing the most valuable type-strain genomes for metagenomic binning, comparative biology and taxonomic classification.</title>
        <authorList>
            <person name="Goeker M."/>
        </authorList>
    </citation>
    <scope>NUCLEOTIDE SEQUENCE [LARGE SCALE GENOMIC DNA]</scope>
    <source>
        <strain evidence="9 10">DSM 25350</strain>
    </source>
</reference>
<evidence type="ECO:0000256" key="6">
    <source>
        <dbReference type="PROSITE-ProRule" id="PRU10010"/>
    </source>
</evidence>
<keyword evidence="2 5" id="KW-0028">Amino-acid biosynthesis</keyword>
<dbReference type="CDD" id="cd23934">
    <property type="entry name" value="AGPR_1_C"/>
    <property type="match status" value="1"/>
</dbReference>
<feature type="domain" description="Semialdehyde dehydrogenase NAD-binding" evidence="8">
    <location>
        <begin position="3"/>
        <end position="161"/>
    </location>
</feature>
<dbReference type="PANTHER" id="PTHR32338">
    <property type="entry name" value="N-ACETYL-GAMMA-GLUTAMYL-PHOSPHATE REDUCTASE, CHLOROPLASTIC-RELATED-RELATED"/>
    <property type="match status" value="1"/>
</dbReference>
<comment type="caution">
    <text evidence="9">The sequence shown here is derived from an EMBL/GenBank/DDBJ whole genome shotgun (WGS) entry which is preliminary data.</text>
</comment>
<comment type="subcellular location">
    <subcellularLocation>
        <location evidence="5">Cytoplasm</location>
    </subcellularLocation>
</comment>
<dbReference type="EMBL" id="QGGU01000009">
    <property type="protein sequence ID" value="PWK48533.1"/>
    <property type="molecule type" value="Genomic_DNA"/>
</dbReference>
<dbReference type="InterPro" id="IPR000534">
    <property type="entry name" value="Semialdehyde_DH_NAD-bd"/>
</dbReference>
<dbReference type="SUPFAM" id="SSF51735">
    <property type="entry name" value="NAD(P)-binding Rossmann-fold domains"/>
    <property type="match status" value="1"/>
</dbReference>
<dbReference type="GO" id="GO:0006526">
    <property type="term" value="P:L-arginine biosynthetic process"/>
    <property type="evidence" value="ECO:0007669"/>
    <property type="project" value="UniProtKB-UniRule"/>
</dbReference>
<feature type="compositionally biased region" description="Low complexity" evidence="7">
    <location>
        <begin position="402"/>
        <end position="412"/>
    </location>
</feature>
<proteinExistence type="inferred from homology"/>
<feature type="compositionally biased region" description="Polar residues" evidence="7">
    <location>
        <begin position="390"/>
        <end position="401"/>
    </location>
</feature>
<accession>A0A316FJR5</accession>
<dbReference type="PANTHER" id="PTHR32338:SF10">
    <property type="entry name" value="N-ACETYL-GAMMA-GLUTAMYL-PHOSPHATE REDUCTASE, CHLOROPLASTIC-RELATED"/>
    <property type="match status" value="1"/>
</dbReference>
<evidence type="ECO:0000256" key="1">
    <source>
        <dbReference type="ARBA" id="ARBA00022571"/>
    </source>
</evidence>
<dbReference type="EC" id="1.2.1.38" evidence="5"/>
<protein>
    <recommendedName>
        <fullName evidence="5">N-acetyl-gamma-glutamyl-phosphate reductase</fullName>
        <shortName evidence="5">AGPR</shortName>
        <ecNumber evidence="5">1.2.1.38</ecNumber>
    </recommendedName>
    <alternativeName>
        <fullName evidence="5">N-acetyl-glutamate semialdehyde dehydrogenase</fullName>
        <shortName evidence="5">NAGSA dehydrogenase</shortName>
    </alternativeName>
</protein>
<dbReference type="AlphaFoldDB" id="A0A316FJR5"/>
<name>A0A316FJR5_9GAMM</name>
<comment type="function">
    <text evidence="5">Catalyzes the NADPH-dependent reduction of N-acetyl-5-glutamyl phosphate to yield N-acetyl-L-glutamate 5-semialdehyde.</text>
</comment>
<keyword evidence="1 5" id="KW-0055">Arginine biosynthesis</keyword>
<dbReference type="InterPro" id="IPR058924">
    <property type="entry name" value="AGPR_dimerisation_dom"/>
</dbReference>
<feature type="active site" evidence="5 6">
    <location>
        <position position="169"/>
    </location>
</feature>
<dbReference type="NCBIfam" id="TIGR01850">
    <property type="entry name" value="argC"/>
    <property type="match status" value="1"/>
</dbReference>
<evidence type="ECO:0000256" key="5">
    <source>
        <dbReference type="HAMAP-Rule" id="MF_00150"/>
    </source>
</evidence>
<sequence>MKKCLIIGASGYTGAQLTQLILQHPNLSIAALVVSNHSSLRNQLFASVYPQYAYAFPQNNLIFQSMEDTGLTQTSINPNQSSCHWSDIDVVFLATPHQVSASLAEQFLSHNIQVIDLSGAFRLTQAHQFADYYGFEHPASALLSQAVYGLPEINRHLLAGAKLIAVAGCYPTAAILSLMPLLDPANGWVEQLTGLPVINAISGVSGAGRKASLTSSFCEVSLQAYGVDGHRHTPEIEQALSHDVIFTPHLGAFKRGIYSTVTVPIKPKSVKEIATNKTPDKMEFTQATLVNLYQRYYADSALVQISDTVPALSDVEQTPMVKMFVRLNADKGYLQIYTVIDNLLKGAAVNAIQCFNLSHGYPETEGLSPINSANTAIDDSKQFHAEKQDPQQANSYKSKITNNKSSVSKPSVNKISVTSNVAGGV</sequence>
<dbReference type="SUPFAM" id="SSF55347">
    <property type="entry name" value="Glyceraldehyde-3-phosphate dehydrogenase-like, C-terminal domain"/>
    <property type="match status" value="1"/>
</dbReference>
<evidence type="ECO:0000256" key="3">
    <source>
        <dbReference type="ARBA" id="ARBA00022857"/>
    </source>
</evidence>
<comment type="catalytic activity">
    <reaction evidence="5">
        <text>N-acetyl-L-glutamate 5-semialdehyde + phosphate + NADP(+) = N-acetyl-L-glutamyl 5-phosphate + NADPH + H(+)</text>
        <dbReference type="Rhea" id="RHEA:21588"/>
        <dbReference type="ChEBI" id="CHEBI:15378"/>
        <dbReference type="ChEBI" id="CHEBI:29123"/>
        <dbReference type="ChEBI" id="CHEBI:43474"/>
        <dbReference type="ChEBI" id="CHEBI:57783"/>
        <dbReference type="ChEBI" id="CHEBI:57936"/>
        <dbReference type="ChEBI" id="CHEBI:58349"/>
        <dbReference type="EC" id="1.2.1.38"/>
    </reaction>
</comment>
<evidence type="ECO:0000256" key="7">
    <source>
        <dbReference type="SAM" id="MobiDB-lite"/>
    </source>
</evidence>
<dbReference type="UniPathway" id="UPA00068">
    <property type="reaction ID" value="UER00108"/>
</dbReference>
<dbReference type="CDD" id="cd17895">
    <property type="entry name" value="AGPR_1_N"/>
    <property type="match status" value="1"/>
</dbReference>
<comment type="similarity">
    <text evidence="5">Belongs to the NAGSA dehydrogenase family. Type 1 subfamily.</text>
</comment>
<dbReference type="GO" id="GO:0070401">
    <property type="term" value="F:NADP+ binding"/>
    <property type="evidence" value="ECO:0007669"/>
    <property type="project" value="InterPro"/>
</dbReference>
<keyword evidence="3 5" id="KW-0521">NADP</keyword>
<dbReference type="Pfam" id="PF22698">
    <property type="entry name" value="Semialdhyde_dhC_1"/>
    <property type="match status" value="1"/>
</dbReference>
<dbReference type="GO" id="GO:0003942">
    <property type="term" value="F:N-acetyl-gamma-glutamyl-phosphate reductase activity"/>
    <property type="evidence" value="ECO:0007669"/>
    <property type="project" value="UniProtKB-UniRule"/>
</dbReference>
<dbReference type="GO" id="GO:0051287">
    <property type="term" value="F:NAD binding"/>
    <property type="evidence" value="ECO:0007669"/>
    <property type="project" value="InterPro"/>
</dbReference>
<organism evidence="9 10">
    <name type="scientific">Pleionea mediterranea</name>
    <dbReference type="NCBI Taxonomy" id="523701"/>
    <lineage>
        <taxon>Bacteria</taxon>
        <taxon>Pseudomonadati</taxon>
        <taxon>Pseudomonadota</taxon>
        <taxon>Gammaproteobacteria</taxon>
        <taxon>Oceanospirillales</taxon>
        <taxon>Pleioneaceae</taxon>
        <taxon>Pleionea</taxon>
    </lineage>
</organism>
<evidence type="ECO:0000313" key="10">
    <source>
        <dbReference type="Proteomes" id="UP000245790"/>
    </source>
</evidence>
<dbReference type="Gene3D" id="3.40.50.720">
    <property type="entry name" value="NAD(P)-binding Rossmann-like Domain"/>
    <property type="match status" value="1"/>
</dbReference>
<dbReference type="SMART" id="SM00859">
    <property type="entry name" value="Semialdhyde_dh"/>
    <property type="match status" value="1"/>
</dbReference>
<dbReference type="Pfam" id="PF01118">
    <property type="entry name" value="Semialdhyde_dh"/>
    <property type="match status" value="1"/>
</dbReference>
<dbReference type="HAMAP" id="MF_00150">
    <property type="entry name" value="ArgC_type1"/>
    <property type="match status" value="1"/>
</dbReference>
<evidence type="ECO:0000256" key="4">
    <source>
        <dbReference type="ARBA" id="ARBA00023002"/>
    </source>
</evidence>
<dbReference type="GO" id="GO:0005737">
    <property type="term" value="C:cytoplasm"/>
    <property type="evidence" value="ECO:0007669"/>
    <property type="project" value="UniProtKB-SubCell"/>
</dbReference>
<dbReference type="InterPro" id="IPR036291">
    <property type="entry name" value="NAD(P)-bd_dom_sf"/>
</dbReference>
<dbReference type="PROSITE" id="PS01224">
    <property type="entry name" value="ARGC"/>
    <property type="match status" value="1"/>
</dbReference>
<dbReference type="OrthoDB" id="9801289at2"/>
<comment type="pathway">
    <text evidence="5">Amino-acid biosynthesis; L-arginine biosynthesis; N(2)-acetyl-L-ornithine from L-glutamate: step 3/4.</text>
</comment>